<keyword evidence="2" id="KW-1185">Reference proteome</keyword>
<dbReference type="Pfam" id="PF12224">
    <property type="entry name" value="Amidoligase_2"/>
    <property type="match status" value="1"/>
</dbReference>
<dbReference type="PANTHER" id="PTHR36847">
    <property type="entry name" value="AMIDOLIGASE ENZYME"/>
    <property type="match status" value="1"/>
</dbReference>
<name>A0ABR4IEK8_9EURO</name>
<dbReference type="Proteomes" id="UP001610335">
    <property type="component" value="Unassembled WGS sequence"/>
</dbReference>
<protein>
    <submittedName>
        <fullName evidence="1">Amidoligase enzyme-domain-containing protein</fullName>
    </submittedName>
</protein>
<sequence>MRSSYDFGVEIEIIAKPSIHYILDDPNTVDRSFYYGLLAYSLRQKDRPALADSLQERYRKHSEHYDKWWITKDGSLGNPPHPEIPLEVVSPILSTSRTWEGEIDVFWEAFTEIFQTPEKSPKCGSHIHISPGREKSWSRTEIKNIAFGIVFYEPLIKELLPSDRRNNSYCKPNTSFSYMLRGEEDLGFVWHMIDTVKSKEHLRDVMQEGNIRDSTRNRHVLWNFDNILPGKSGTIEFRGGSALQDSESTKRWISFVVSFIHLCITQDFHSFPQRRERRPTLEVFWQDILHAARSNAVRSNLPSSHAVMAEDSWYAATVLSSP</sequence>
<evidence type="ECO:0000313" key="1">
    <source>
        <dbReference type="EMBL" id="KAL2826206.1"/>
    </source>
</evidence>
<gene>
    <name evidence="1" type="ORF">BDW59DRAFT_171883</name>
</gene>
<evidence type="ECO:0000313" key="2">
    <source>
        <dbReference type="Proteomes" id="UP001610335"/>
    </source>
</evidence>
<dbReference type="PANTHER" id="PTHR36847:SF1">
    <property type="entry name" value="AMIDOLIGASE ENZYME"/>
    <property type="match status" value="1"/>
</dbReference>
<accession>A0ABR4IEK8</accession>
<proteinExistence type="predicted"/>
<dbReference type="InterPro" id="IPR022025">
    <property type="entry name" value="Amidoligase_2"/>
</dbReference>
<dbReference type="EMBL" id="JBFXLS010000031">
    <property type="protein sequence ID" value="KAL2826206.1"/>
    <property type="molecule type" value="Genomic_DNA"/>
</dbReference>
<comment type="caution">
    <text evidence="1">The sequence shown here is derived from an EMBL/GenBank/DDBJ whole genome shotgun (WGS) entry which is preliminary data.</text>
</comment>
<organism evidence="1 2">
    <name type="scientific">Aspergillus cavernicola</name>
    <dbReference type="NCBI Taxonomy" id="176166"/>
    <lineage>
        <taxon>Eukaryota</taxon>
        <taxon>Fungi</taxon>
        <taxon>Dikarya</taxon>
        <taxon>Ascomycota</taxon>
        <taxon>Pezizomycotina</taxon>
        <taxon>Eurotiomycetes</taxon>
        <taxon>Eurotiomycetidae</taxon>
        <taxon>Eurotiales</taxon>
        <taxon>Aspergillaceae</taxon>
        <taxon>Aspergillus</taxon>
        <taxon>Aspergillus subgen. Nidulantes</taxon>
    </lineage>
</organism>
<reference evidence="1 2" key="1">
    <citation type="submission" date="2024-07" db="EMBL/GenBank/DDBJ databases">
        <title>Section-level genome sequencing and comparative genomics of Aspergillus sections Usti and Cavernicolus.</title>
        <authorList>
            <consortium name="Lawrence Berkeley National Laboratory"/>
            <person name="Nybo J.L."/>
            <person name="Vesth T.C."/>
            <person name="Theobald S."/>
            <person name="Frisvad J.C."/>
            <person name="Larsen T.O."/>
            <person name="Kjaerboelling I."/>
            <person name="Rothschild-Mancinelli K."/>
            <person name="Lyhne E.K."/>
            <person name="Kogle M.E."/>
            <person name="Barry K."/>
            <person name="Clum A."/>
            <person name="Na H."/>
            <person name="Ledsgaard L."/>
            <person name="Lin J."/>
            <person name="Lipzen A."/>
            <person name="Kuo A."/>
            <person name="Riley R."/>
            <person name="Mondo S."/>
            <person name="LaButti K."/>
            <person name="Haridas S."/>
            <person name="Pangalinan J."/>
            <person name="Salamov A.A."/>
            <person name="Simmons B.A."/>
            <person name="Magnuson J.K."/>
            <person name="Chen J."/>
            <person name="Drula E."/>
            <person name="Henrissat B."/>
            <person name="Wiebenga A."/>
            <person name="Lubbers R.J."/>
            <person name="Gomes A.C."/>
            <person name="Makela M.R."/>
            <person name="Stajich J."/>
            <person name="Grigoriev I.V."/>
            <person name="Mortensen U.H."/>
            <person name="De vries R.P."/>
            <person name="Baker S.E."/>
            <person name="Andersen M.R."/>
        </authorList>
    </citation>
    <scope>NUCLEOTIDE SEQUENCE [LARGE SCALE GENOMIC DNA]</scope>
    <source>
        <strain evidence="1 2">CBS 600.67</strain>
    </source>
</reference>